<dbReference type="Pfam" id="PF07972">
    <property type="entry name" value="Flavodoxin_NdrI"/>
    <property type="match status" value="1"/>
</dbReference>
<dbReference type="InterPro" id="IPR029039">
    <property type="entry name" value="Flavoprotein-like_sf"/>
</dbReference>
<dbReference type="InterPro" id="IPR004465">
    <property type="entry name" value="RNR_NrdI"/>
</dbReference>
<keyword evidence="6" id="KW-1185">Reference proteome</keyword>
<proteinExistence type="inferred from homology"/>
<evidence type="ECO:0000313" key="5">
    <source>
        <dbReference type="EMBL" id="QNV40876.1"/>
    </source>
</evidence>
<dbReference type="KEGG" id="rama:IDM48_05725"/>
<evidence type="ECO:0000313" key="6">
    <source>
        <dbReference type="Proteomes" id="UP000516421"/>
    </source>
</evidence>
<dbReference type="NCBIfam" id="TIGR00333">
    <property type="entry name" value="nrdI"/>
    <property type="match status" value="1"/>
</dbReference>
<evidence type="ECO:0000256" key="3">
    <source>
        <dbReference type="ARBA" id="ARBA00020129"/>
    </source>
</evidence>
<protein>
    <recommendedName>
        <fullName evidence="3 4">Protein NrdI</fullName>
    </recommendedName>
</protein>
<evidence type="ECO:0000256" key="4">
    <source>
        <dbReference type="HAMAP-Rule" id="MF_00128"/>
    </source>
</evidence>
<dbReference type="PANTHER" id="PTHR37297:SF1">
    <property type="entry name" value="PROTEIN NRDI"/>
    <property type="match status" value="1"/>
</dbReference>
<dbReference type="AlphaFoldDB" id="A0A7H2BMI0"/>
<gene>
    <name evidence="4 5" type="primary">nrdI</name>
    <name evidence="5" type="ORF">IDM48_05725</name>
</gene>
<dbReference type="EMBL" id="CP061538">
    <property type="protein sequence ID" value="QNV40876.1"/>
    <property type="molecule type" value="Genomic_DNA"/>
</dbReference>
<dbReference type="PANTHER" id="PTHR37297">
    <property type="entry name" value="PROTEIN NRDI"/>
    <property type="match status" value="1"/>
</dbReference>
<evidence type="ECO:0000256" key="1">
    <source>
        <dbReference type="ARBA" id="ARBA00003999"/>
    </source>
</evidence>
<dbReference type="PIRSF" id="PIRSF005087">
    <property type="entry name" value="NrdI"/>
    <property type="match status" value="1"/>
</dbReference>
<organism evidence="5 6">
    <name type="scientific">Rothia amarae</name>
    <dbReference type="NCBI Taxonomy" id="169480"/>
    <lineage>
        <taxon>Bacteria</taxon>
        <taxon>Bacillati</taxon>
        <taxon>Actinomycetota</taxon>
        <taxon>Actinomycetes</taxon>
        <taxon>Micrococcales</taxon>
        <taxon>Micrococcaceae</taxon>
        <taxon>Rothia</taxon>
    </lineage>
</organism>
<dbReference type="InterPro" id="IPR020852">
    <property type="entry name" value="RNR_Ib_NrdI_bac"/>
</dbReference>
<comment type="similarity">
    <text evidence="2 4">Belongs to the NrdI family.</text>
</comment>
<dbReference type="HAMAP" id="MF_00128">
    <property type="entry name" value="NrdI"/>
    <property type="match status" value="1"/>
</dbReference>
<reference evidence="5 6" key="1">
    <citation type="submission" date="2020-09" db="EMBL/GenBank/DDBJ databases">
        <title>Investigation of environmental microbe.</title>
        <authorList>
            <person name="Ou Y."/>
            <person name="Kang Q."/>
        </authorList>
    </citation>
    <scope>NUCLEOTIDE SEQUENCE [LARGE SCALE GENOMIC DNA]</scope>
    <source>
        <strain evidence="5 6">KJZ-9</strain>
    </source>
</reference>
<sequence length="159" mass="17286">MTNMESQVLQAQPENEQTGEPCIVYFSSVSENTHKFIVKTGIDSIRLPLKTSGETPLVHHPYVLCVPSYGRPGGAGSVPPQAVKFLNQPGNRKLLRGVIGAGNTNFGSLFCIAADKIAAKCDVPVLYKFELMGTTEDVENVQEGLKAFWRSNSLYPATL</sequence>
<dbReference type="SUPFAM" id="SSF52218">
    <property type="entry name" value="Flavoproteins"/>
    <property type="match status" value="1"/>
</dbReference>
<comment type="function">
    <text evidence="1 4">Probably involved in ribonucleotide reductase function.</text>
</comment>
<accession>A0A7H2BMI0</accession>
<evidence type="ECO:0000256" key="2">
    <source>
        <dbReference type="ARBA" id="ARBA00009942"/>
    </source>
</evidence>
<name>A0A7H2BMI0_9MICC</name>
<dbReference type="Proteomes" id="UP000516421">
    <property type="component" value="Chromosome"/>
</dbReference>
<dbReference type="Gene3D" id="3.40.50.360">
    <property type="match status" value="1"/>
</dbReference>
<dbReference type="GO" id="GO:0010181">
    <property type="term" value="F:FMN binding"/>
    <property type="evidence" value="ECO:0007669"/>
    <property type="project" value="InterPro"/>
</dbReference>